<accession>A0A1G8VSI3</accession>
<dbReference type="Pfam" id="PF12706">
    <property type="entry name" value="Lactamase_B_2"/>
    <property type="match status" value="1"/>
</dbReference>
<gene>
    <name evidence="2" type="ORF">SAMN04488098_100278</name>
</gene>
<evidence type="ECO:0000259" key="1">
    <source>
        <dbReference type="SMART" id="SM00849"/>
    </source>
</evidence>
<protein>
    <submittedName>
        <fullName evidence="2">Phosphoribosyl 1,2-cyclic phosphodiesterase</fullName>
    </submittedName>
</protein>
<dbReference type="STRING" id="426701.SAMN04488098_100278"/>
<dbReference type="RefSeq" id="WP_218121373.1">
    <property type="nucleotide sequence ID" value="NZ_FNFK01000002.1"/>
</dbReference>
<sequence>MEIQVYGSSSAGNSYIITEGNESLMIEAGIDLKKMRDVKWQSVVGCLISHEHGDHSKHAHKLLSSTGVDIYTSQGTADALQLPGHRVQPLKALVQQQLGSWSILPFDVQHDVQEPLGFFIQTPAGNKILFATDTYYIKYKFPGITHLMIECNYALDILNENVANKRVGAFLKNRVVKSHFELGNVKSFIKSNDMSQLEEVWLLHLSNNNSNEQRFKTEIQELTGTPVYVG</sequence>
<organism evidence="2 3">
    <name type="scientific">Alkalibacterium thalassium</name>
    <dbReference type="NCBI Taxonomy" id="426701"/>
    <lineage>
        <taxon>Bacteria</taxon>
        <taxon>Bacillati</taxon>
        <taxon>Bacillota</taxon>
        <taxon>Bacilli</taxon>
        <taxon>Lactobacillales</taxon>
        <taxon>Carnobacteriaceae</taxon>
        <taxon>Alkalibacterium</taxon>
    </lineage>
</organism>
<keyword evidence="3" id="KW-1185">Reference proteome</keyword>
<name>A0A1G8VSI3_9LACT</name>
<dbReference type="Gene3D" id="3.60.15.10">
    <property type="entry name" value="Ribonuclease Z/Hydroxyacylglutathione hydrolase-like"/>
    <property type="match status" value="1"/>
</dbReference>
<dbReference type="SUPFAM" id="SSF56281">
    <property type="entry name" value="Metallo-hydrolase/oxidoreductase"/>
    <property type="match status" value="1"/>
</dbReference>
<proteinExistence type="predicted"/>
<dbReference type="SMART" id="SM00849">
    <property type="entry name" value="Lactamase_B"/>
    <property type="match status" value="1"/>
</dbReference>
<feature type="domain" description="Metallo-beta-lactamase" evidence="1">
    <location>
        <begin position="11"/>
        <end position="179"/>
    </location>
</feature>
<reference evidence="3" key="1">
    <citation type="submission" date="2016-10" db="EMBL/GenBank/DDBJ databases">
        <authorList>
            <person name="Varghese N."/>
            <person name="Submissions S."/>
        </authorList>
    </citation>
    <scope>NUCLEOTIDE SEQUENCE [LARGE SCALE GENOMIC DNA]</scope>
    <source>
        <strain evidence="3">DSM 19181</strain>
    </source>
</reference>
<dbReference type="AlphaFoldDB" id="A0A1G8VSI3"/>
<dbReference type="PANTHER" id="PTHR47619:SF1">
    <property type="entry name" value="EXODEOXYRIBONUCLEASE WALJ"/>
    <property type="match status" value="1"/>
</dbReference>
<dbReference type="InterPro" id="IPR001279">
    <property type="entry name" value="Metallo-B-lactamas"/>
</dbReference>
<dbReference type="EMBL" id="FNFK01000002">
    <property type="protein sequence ID" value="SDJ68797.1"/>
    <property type="molecule type" value="Genomic_DNA"/>
</dbReference>
<dbReference type="InterPro" id="IPR052533">
    <property type="entry name" value="WalJ/YycJ-like"/>
</dbReference>
<dbReference type="PANTHER" id="PTHR47619">
    <property type="entry name" value="METALLO-HYDROLASE YYCJ-RELATED"/>
    <property type="match status" value="1"/>
</dbReference>
<evidence type="ECO:0000313" key="3">
    <source>
        <dbReference type="Proteomes" id="UP000199433"/>
    </source>
</evidence>
<dbReference type="InterPro" id="IPR036866">
    <property type="entry name" value="RibonucZ/Hydroxyglut_hydro"/>
</dbReference>
<dbReference type="Proteomes" id="UP000199433">
    <property type="component" value="Unassembled WGS sequence"/>
</dbReference>
<evidence type="ECO:0000313" key="2">
    <source>
        <dbReference type="EMBL" id="SDJ68797.1"/>
    </source>
</evidence>